<sequence length="359" mass="41989">MWPLLICLTVKIHSMNADENRRISIYNLSANNDNHEYACSILRNNLKYVHITKEEVQKQGRLVWKTITQNSIFTNMLKDSAWNDKTFYANSKLMNAYIKLLMQKFGLQSYDLYLFKNFFSAEKKIIENIADVTLEMYIVYNSCNNNAIPFEESIESILNWIVCFKENGISYMPSVIIKKCRGLLPFYKKCLNDYGTFIWTKAFLEKIKYNQNELYGAKCNINYYEFKDFVFPKVKNLTELCNYENTTDPIIATISKELCDSANTTYLRIVEDSKRIVNFENAKESGGVHFISKPSNNIKYAETDNFELLMLIILNIICFCAFLALSYILYSRCKNNKPTQPNRMTYPLKNIKDVQINDS</sequence>
<keyword evidence="1" id="KW-1133">Transmembrane helix</keyword>
<evidence type="ECO:0000256" key="1">
    <source>
        <dbReference type="SAM" id="Phobius"/>
    </source>
</evidence>
<dbReference type="AlphaFoldDB" id="A0AAX4JA71"/>
<dbReference type="Proteomes" id="UP001334084">
    <property type="component" value="Chromosome 3"/>
</dbReference>
<dbReference type="RefSeq" id="XP_065328995.1">
    <property type="nucleotide sequence ID" value="XM_065472923.1"/>
</dbReference>
<accession>A0AAX4JA71</accession>
<dbReference type="KEGG" id="vnx:VNE69_03071"/>
<keyword evidence="1" id="KW-0472">Membrane</keyword>
<proteinExistence type="predicted"/>
<feature type="transmembrane region" description="Helical" evidence="1">
    <location>
        <begin position="308"/>
        <end position="330"/>
    </location>
</feature>
<keyword evidence="1" id="KW-0812">Transmembrane</keyword>
<protein>
    <submittedName>
        <fullName evidence="2">SP-containing membrane protein</fullName>
    </submittedName>
</protein>
<gene>
    <name evidence="2" type="ORF">VNE69_03071</name>
</gene>
<dbReference type="GeneID" id="90540667"/>
<evidence type="ECO:0000313" key="3">
    <source>
        <dbReference type="Proteomes" id="UP001334084"/>
    </source>
</evidence>
<organism evidence="2 3">
    <name type="scientific">Vairimorpha necatrix</name>
    <dbReference type="NCBI Taxonomy" id="6039"/>
    <lineage>
        <taxon>Eukaryota</taxon>
        <taxon>Fungi</taxon>
        <taxon>Fungi incertae sedis</taxon>
        <taxon>Microsporidia</taxon>
        <taxon>Nosematidae</taxon>
        <taxon>Vairimorpha</taxon>
    </lineage>
</organism>
<keyword evidence="3" id="KW-1185">Reference proteome</keyword>
<name>A0AAX4JA71_9MICR</name>
<evidence type="ECO:0000313" key="2">
    <source>
        <dbReference type="EMBL" id="WUR02850.1"/>
    </source>
</evidence>
<dbReference type="EMBL" id="CP142728">
    <property type="protein sequence ID" value="WUR02850.1"/>
    <property type="molecule type" value="Genomic_DNA"/>
</dbReference>
<reference evidence="2" key="1">
    <citation type="journal article" date="2024" name="BMC Genomics">
        <title>Functional annotation of a divergent genome using sequence and structure-based similarity.</title>
        <authorList>
            <person name="Svedberg D."/>
            <person name="Winiger R.R."/>
            <person name="Berg A."/>
            <person name="Sharma H."/>
            <person name="Tellgren-Roth C."/>
            <person name="Debrunner-Vossbrinck B.A."/>
            <person name="Vossbrinck C.R."/>
            <person name="Barandun J."/>
        </authorList>
    </citation>
    <scope>NUCLEOTIDE SEQUENCE</scope>
    <source>
        <strain evidence="2">Illinois isolate</strain>
    </source>
</reference>